<protein>
    <submittedName>
        <fullName evidence="2">Uncharacterized protein</fullName>
    </submittedName>
</protein>
<sequence length="130" mass="14558">MMRRPLPLRVVTDNAASTSRHVSTANTAYVTHSAMDDETLLLRDHNTDSRFTNDGRLMAKADYLGPERTVRSGSSQEAPRGSGHYTTHTNPLPTSQVQPGLIRVVPHTDDADVKGYDPTYLYRPYSEHIY</sequence>
<name>A0A2T7PW32_POMCA</name>
<feature type="compositionally biased region" description="Polar residues" evidence="1">
    <location>
        <begin position="84"/>
        <end position="97"/>
    </location>
</feature>
<accession>A0A2T7PW32</accession>
<dbReference type="AlphaFoldDB" id="A0A2T7PW32"/>
<comment type="caution">
    <text evidence="2">The sequence shown here is derived from an EMBL/GenBank/DDBJ whole genome shotgun (WGS) entry which is preliminary data.</text>
</comment>
<proteinExistence type="predicted"/>
<reference evidence="2 3" key="1">
    <citation type="submission" date="2018-04" db="EMBL/GenBank/DDBJ databases">
        <title>The genome of golden apple snail Pomacea canaliculata provides insight into stress tolerance and invasive adaptation.</title>
        <authorList>
            <person name="Liu C."/>
            <person name="Liu B."/>
            <person name="Ren Y."/>
            <person name="Zhang Y."/>
            <person name="Wang H."/>
            <person name="Li S."/>
            <person name="Jiang F."/>
            <person name="Yin L."/>
            <person name="Zhang G."/>
            <person name="Qian W."/>
            <person name="Fan W."/>
        </authorList>
    </citation>
    <scope>NUCLEOTIDE SEQUENCE [LARGE SCALE GENOMIC DNA]</scope>
    <source>
        <strain evidence="2">SZHN2017</strain>
        <tissue evidence="2">Muscle</tissue>
    </source>
</reference>
<dbReference type="OrthoDB" id="6091464at2759"/>
<keyword evidence="3" id="KW-1185">Reference proteome</keyword>
<organism evidence="2 3">
    <name type="scientific">Pomacea canaliculata</name>
    <name type="common">Golden apple snail</name>
    <dbReference type="NCBI Taxonomy" id="400727"/>
    <lineage>
        <taxon>Eukaryota</taxon>
        <taxon>Metazoa</taxon>
        <taxon>Spiralia</taxon>
        <taxon>Lophotrochozoa</taxon>
        <taxon>Mollusca</taxon>
        <taxon>Gastropoda</taxon>
        <taxon>Caenogastropoda</taxon>
        <taxon>Architaenioglossa</taxon>
        <taxon>Ampullarioidea</taxon>
        <taxon>Ampullariidae</taxon>
        <taxon>Pomacea</taxon>
    </lineage>
</organism>
<evidence type="ECO:0000313" key="2">
    <source>
        <dbReference type="EMBL" id="PVD37632.1"/>
    </source>
</evidence>
<dbReference type="EMBL" id="PZQS01000001">
    <property type="protein sequence ID" value="PVD37632.1"/>
    <property type="molecule type" value="Genomic_DNA"/>
</dbReference>
<feature type="region of interest" description="Disordered" evidence="1">
    <location>
        <begin position="64"/>
        <end position="97"/>
    </location>
</feature>
<evidence type="ECO:0000256" key="1">
    <source>
        <dbReference type="SAM" id="MobiDB-lite"/>
    </source>
</evidence>
<dbReference type="Proteomes" id="UP000245119">
    <property type="component" value="Linkage Group LG1"/>
</dbReference>
<gene>
    <name evidence="2" type="ORF">C0Q70_00229</name>
</gene>
<evidence type="ECO:0000313" key="3">
    <source>
        <dbReference type="Proteomes" id="UP000245119"/>
    </source>
</evidence>